<dbReference type="NCBIfam" id="TIGR00236">
    <property type="entry name" value="wecB"/>
    <property type="match status" value="1"/>
</dbReference>
<dbReference type="PANTHER" id="PTHR43174">
    <property type="entry name" value="UDP-N-ACETYLGLUCOSAMINE 2-EPIMERASE"/>
    <property type="match status" value="1"/>
</dbReference>
<evidence type="ECO:0000313" key="3">
    <source>
        <dbReference type="EMBL" id="SCX95197.1"/>
    </source>
</evidence>
<dbReference type="AlphaFoldDB" id="A0A1G5BYP2"/>
<name>A0A1G5BYP2_9BACT</name>
<feature type="domain" description="UDP-N-acetylglucosamine 2-epimerase" evidence="2">
    <location>
        <begin position="29"/>
        <end position="362"/>
    </location>
</feature>
<protein>
    <submittedName>
        <fullName evidence="3">UDP-N-acetylglucosamine 2-epimerase (Non-hydrolysing)</fullName>
    </submittedName>
</protein>
<dbReference type="EMBL" id="FMUX01000002">
    <property type="protein sequence ID" value="SCX95197.1"/>
    <property type="molecule type" value="Genomic_DNA"/>
</dbReference>
<evidence type="ECO:0000313" key="4">
    <source>
        <dbReference type="Proteomes" id="UP000198870"/>
    </source>
</evidence>
<dbReference type="PANTHER" id="PTHR43174:SF1">
    <property type="entry name" value="UDP-N-ACETYLGLUCOSAMINE 2-EPIMERASE"/>
    <property type="match status" value="1"/>
</dbReference>
<keyword evidence="1" id="KW-0413">Isomerase</keyword>
<dbReference type="InterPro" id="IPR003331">
    <property type="entry name" value="UDP_GlcNAc_Epimerase_2_dom"/>
</dbReference>
<proteinExistence type="inferred from homology"/>
<accession>A0A1G5BYP2</accession>
<dbReference type="SUPFAM" id="SSF53756">
    <property type="entry name" value="UDP-Glycosyltransferase/glycogen phosphorylase"/>
    <property type="match status" value="1"/>
</dbReference>
<dbReference type="GO" id="GO:0016853">
    <property type="term" value="F:isomerase activity"/>
    <property type="evidence" value="ECO:0007669"/>
    <property type="project" value="UniProtKB-KW"/>
</dbReference>
<reference evidence="3 4" key="1">
    <citation type="submission" date="2016-10" db="EMBL/GenBank/DDBJ databases">
        <authorList>
            <person name="de Groot N.N."/>
        </authorList>
    </citation>
    <scope>NUCLEOTIDE SEQUENCE [LARGE SCALE GENOMIC DNA]</scope>
    <source>
        <strain evidence="3 4">AA1</strain>
    </source>
</reference>
<sequence>MTHLKKRIHLIAAARPNFMKIAPLYHVLARSGWAEPVIVHTGQHYDDNMSDAFFRDFHLPEPHIHLGVGSGSHAEQTGRVMMAYERVLLKDPPDLLVVVGDVNSTLATTIAAAKLGVPIAHLEAGLRSFDMSMPEEINRLVTDRLSHYLWTPSQDGDANLMQEGVAPEKIQFVGNIMIDAFEMLREKIEARSVCTRHHLKAGNYGVVTLHRPSNVDDDDTLKALCEVLVRISKKIPLVFPVHPRTAKRLAETSLMDGLKAQPNLTFCDPLGYIEFMSLVCDARFVLTDSGGVQEETTYLKIPCLTLRPNTERPVTVTIGSNRLCTVRNIEASVDGILQAPCHGFEVPELWDGQTAQRVASSIRKIVGAEEGVAHGA</sequence>
<dbReference type="OrthoDB" id="9803238at2"/>
<evidence type="ECO:0000259" key="2">
    <source>
        <dbReference type="Pfam" id="PF02350"/>
    </source>
</evidence>
<comment type="similarity">
    <text evidence="1">Belongs to the UDP-N-acetylglucosamine 2-epimerase family.</text>
</comment>
<gene>
    <name evidence="3" type="ORF">SAMN05216233_102266</name>
</gene>
<dbReference type="RefSeq" id="WP_092208681.1">
    <property type="nucleotide sequence ID" value="NZ_FMUX01000002.1"/>
</dbReference>
<keyword evidence="4" id="KW-1185">Reference proteome</keyword>
<evidence type="ECO:0000256" key="1">
    <source>
        <dbReference type="RuleBase" id="RU003513"/>
    </source>
</evidence>
<dbReference type="STRING" id="419481.SAMN05216233_102266"/>
<dbReference type="CDD" id="cd03786">
    <property type="entry name" value="GTB_UDP-GlcNAc_2-Epimerase"/>
    <property type="match status" value="1"/>
</dbReference>
<dbReference type="InterPro" id="IPR029767">
    <property type="entry name" value="WecB-like"/>
</dbReference>
<organism evidence="3 4">
    <name type="scientific">Desulfoluna spongiiphila</name>
    <dbReference type="NCBI Taxonomy" id="419481"/>
    <lineage>
        <taxon>Bacteria</taxon>
        <taxon>Pseudomonadati</taxon>
        <taxon>Thermodesulfobacteriota</taxon>
        <taxon>Desulfobacteria</taxon>
        <taxon>Desulfobacterales</taxon>
        <taxon>Desulfolunaceae</taxon>
        <taxon>Desulfoluna</taxon>
    </lineage>
</organism>
<dbReference type="Proteomes" id="UP000198870">
    <property type="component" value="Unassembled WGS sequence"/>
</dbReference>
<dbReference type="Gene3D" id="3.40.50.2000">
    <property type="entry name" value="Glycogen Phosphorylase B"/>
    <property type="match status" value="2"/>
</dbReference>
<dbReference type="Pfam" id="PF02350">
    <property type="entry name" value="Epimerase_2"/>
    <property type="match status" value="1"/>
</dbReference>